<proteinExistence type="predicted"/>
<gene>
    <name evidence="1" type="ORF">KsCSTR_33690</name>
</gene>
<organism evidence="1 2">
    <name type="scientific">Kuenenia stuttgartiensis</name>
    <dbReference type="NCBI Taxonomy" id="174633"/>
    <lineage>
        <taxon>Bacteria</taxon>
        <taxon>Pseudomonadati</taxon>
        <taxon>Planctomycetota</taxon>
        <taxon>Candidatus Brocadiia</taxon>
        <taxon>Candidatus Brocadiales</taxon>
        <taxon>Candidatus Brocadiaceae</taxon>
        <taxon>Candidatus Kuenenia</taxon>
    </lineage>
</organism>
<protein>
    <submittedName>
        <fullName evidence="1">Uncharacterized protein</fullName>
    </submittedName>
</protein>
<sequence>MLSTAKQSHCTYKELKPAKAEAERQKLLESHCTYKELKPFLGGLRTLRRRSLIAPIRN</sequence>
<accession>A0A6G7GT40</accession>
<dbReference type="EMBL" id="CP049055">
    <property type="protein sequence ID" value="QII12748.1"/>
    <property type="molecule type" value="Genomic_DNA"/>
</dbReference>
<dbReference type="AlphaFoldDB" id="A0A6G7GT40"/>
<dbReference type="Proteomes" id="UP000501926">
    <property type="component" value="Chromosome"/>
</dbReference>
<evidence type="ECO:0000313" key="1">
    <source>
        <dbReference type="EMBL" id="QII12748.1"/>
    </source>
</evidence>
<name>A0A6G7GT40_KUEST</name>
<evidence type="ECO:0000313" key="2">
    <source>
        <dbReference type="Proteomes" id="UP000501926"/>
    </source>
</evidence>
<reference evidence="1 2" key="1">
    <citation type="submission" date="2020-02" db="EMBL/GenBank/DDBJ databases">
        <title>Newly sequenced genome of strain CSTR1 showed variability in Candidatus Kuenenia stuttgartiensis genomes.</title>
        <authorList>
            <person name="Ding C."/>
            <person name="Adrian L."/>
        </authorList>
    </citation>
    <scope>NUCLEOTIDE SEQUENCE [LARGE SCALE GENOMIC DNA]</scope>
    <source>
        <strain evidence="1 2">CSTR1</strain>
    </source>
</reference>